<protein>
    <recommendedName>
        <fullName evidence="8">Transporter</fullName>
    </recommendedName>
</protein>
<evidence type="ECO:0000256" key="4">
    <source>
        <dbReference type="ARBA" id="ARBA00022989"/>
    </source>
</evidence>
<dbReference type="GO" id="GO:0005283">
    <property type="term" value="F:amino acid:sodium symporter activity"/>
    <property type="evidence" value="ECO:0007669"/>
    <property type="project" value="TreeGrafter"/>
</dbReference>
<dbReference type="EMBL" id="UYSG01011340">
    <property type="protein sequence ID" value="VDL61991.1"/>
    <property type="molecule type" value="Genomic_DNA"/>
</dbReference>
<feature type="transmembrane region" description="Helical" evidence="9">
    <location>
        <begin position="271"/>
        <end position="292"/>
    </location>
</feature>
<feature type="transmembrane region" description="Helical" evidence="9">
    <location>
        <begin position="104"/>
        <end position="132"/>
    </location>
</feature>
<keyword evidence="3 8" id="KW-0812">Transmembrane</keyword>
<evidence type="ECO:0000313" key="10">
    <source>
        <dbReference type="EMBL" id="VDL61991.1"/>
    </source>
</evidence>
<feature type="transmembrane region" description="Helical" evidence="9">
    <location>
        <begin position="546"/>
        <end position="567"/>
    </location>
</feature>
<evidence type="ECO:0000313" key="12">
    <source>
        <dbReference type="WBParaSite" id="HDID_0000960801-mRNA-1"/>
    </source>
</evidence>
<feature type="binding site" evidence="6">
    <location>
        <position position="406"/>
    </location>
    <ligand>
        <name>Na(+)</name>
        <dbReference type="ChEBI" id="CHEBI:29101"/>
        <label>1</label>
    </ligand>
</feature>
<evidence type="ECO:0000256" key="2">
    <source>
        <dbReference type="ARBA" id="ARBA00022448"/>
    </source>
</evidence>
<dbReference type="PROSITE" id="PS50267">
    <property type="entry name" value="NA_NEUROTRAN_SYMP_3"/>
    <property type="match status" value="1"/>
</dbReference>
<feature type="binding site" evidence="6">
    <location>
        <position position="41"/>
    </location>
    <ligand>
        <name>Na(+)</name>
        <dbReference type="ChEBI" id="CHEBI:29101"/>
        <label>1</label>
    </ligand>
</feature>
<dbReference type="GO" id="GO:0005886">
    <property type="term" value="C:plasma membrane"/>
    <property type="evidence" value="ECO:0007669"/>
    <property type="project" value="TreeGrafter"/>
</dbReference>
<evidence type="ECO:0000256" key="6">
    <source>
        <dbReference type="PIRSR" id="PIRSR600175-1"/>
    </source>
</evidence>
<feature type="binding site" evidence="6">
    <location>
        <position position="305"/>
    </location>
    <ligand>
        <name>Na(+)</name>
        <dbReference type="ChEBI" id="CHEBI:29101"/>
        <label>1</label>
    </ligand>
</feature>
<dbReference type="PANTHER" id="PTHR11616:SF241">
    <property type="entry name" value="SODIUM- AND CHLORIDE-DEPENDENT GLYCINE TRANSPORTER 2"/>
    <property type="match status" value="1"/>
</dbReference>
<feature type="transmembrane region" description="Helical" evidence="9">
    <location>
        <begin position="62"/>
        <end position="84"/>
    </location>
</feature>
<keyword evidence="6" id="KW-0915">Sodium</keyword>
<dbReference type="AlphaFoldDB" id="A0A0R3SVJ9"/>
<sequence length="619" mass="70307">MSALGGFCCKPKKNDPDEEDQMERSEWSKPIQFILSIIGYAVGLGNIWRFPYLVLTNGGGAFLVPYITFMLFCGIPFCFMEFTLGQFSGLSPVEAFGFAPLFRGLGWAMLLVSGMLCIYYNIVMAWVVFYFTQSFSWNLPWKSCNNSWNTPNCFTYTGLTNMSSIPPNSTSSTMEFWTHRVLESSPDISDFGGVNKHLCACMAVAWILTFLCLYKGIKTSGKVVYVTALIPYVFLSILVVRGLTLPGAEIGLNFYIKADWKQLKSLTARCYSLNFISKISILSFSIYLFFYVQIWTRAAVQVFYSLGPAWGGLITMSSYNRYHRKFNWDAFLLPIVCGGTSIFGGFAVFPIVGHMAYQMGSTNVSTLMNSGPGLAFIVYPEALAQIPGAPIFTVCFFAMLFTLGLDSQFATLETMTSGFMDRFPNTLGRHKTLFTLLVCIVQFFLGFVLVTRAGGYWFQIFDWYATPISIVLIATLEVIAISYVYGAKKMLGHAETMIGKRSRFGRIFWTTIWYFITPCFTFYLFVTVIMDYTPPYFTNGKPFPSWSVAFGWCVASVSMIPIPLFAIREMWRRRHNLKSLFKPMEYWTDACEARLRQAEMRKIREAEMELDGIEDDVRE</sequence>
<reference evidence="12" key="1">
    <citation type="submission" date="2017-02" db="UniProtKB">
        <authorList>
            <consortium name="WormBaseParasite"/>
        </authorList>
    </citation>
    <scope>IDENTIFICATION</scope>
</reference>
<feature type="transmembrane region" description="Helical" evidence="9">
    <location>
        <begin position="389"/>
        <end position="412"/>
    </location>
</feature>
<evidence type="ECO:0000256" key="8">
    <source>
        <dbReference type="RuleBase" id="RU003732"/>
    </source>
</evidence>
<proteinExistence type="inferred from homology"/>
<evidence type="ECO:0000256" key="5">
    <source>
        <dbReference type="ARBA" id="ARBA00023136"/>
    </source>
</evidence>
<dbReference type="InterPro" id="IPR000175">
    <property type="entry name" value="Na/ntran_symport"/>
</dbReference>
<feature type="transmembrane region" description="Helical" evidence="9">
    <location>
        <begin position="31"/>
        <end position="50"/>
    </location>
</feature>
<feature type="binding site" evidence="6">
    <location>
        <position position="42"/>
    </location>
    <ligand>
        <name>Na(+)</name>
        <dbReference type="ChEBI" id="CHEBI:29101"/>
        <label>1</label>
    </ligand>
</feature>
<dbReference type="GO" id="GO:0089718">
    <property type="term" value="P:amino acid import across plasma membrane"/>
    <property type="evidence" value="ECO:0007669"/>
    <property type="project" value="TreeGrafter"/>
</dbReference>
<dbReference type="WBParaSite" id="HDID_0000960801-mRNA-1">
    <property type="protein sequence ID" value="HDID_0000960801-mRNA-1"/>
    <property type="gene ID" value="HDID_0000960801"/>
</dbReference>
<evidence type="ECO:0000313" key="11">
    <source>
        <dbReference type="Proteomes" id="UP000274504"/>
    </source>
</evidence>
<evidence type="ECO:0000256" key="7">
    <source>
        <dbReference type="PIRSR" id="PIRSR600175-2"/>
    </source>
</evidence>
<keyword evidence="4 9" id="KW-1133">Transmembrane helix</keyword>
<keyword evidence="7" id="KW-1015">Disulfide bond</keyword>
<keyword evidence="6" id="KW-0479">Metal-binding</keyword>
<keyword evidence="8" id="KW-0769">Symport</keyword>
<feature type="binding site" evidence="6">
    <location>
        <position position="403"/>
    </location>
    <ligand>
        <name>Na(+)</name>
        <dbReference type="ChEBI" id="CHEBI:29101"/>
        <label>1</label>
    </ligand>
</feature>
<reference evidence="10 11" key="2">
    <citation type="submission" date="2018-11" db="EMBL/GenBank/DDBJ databases">
        <authorList>
            <consortium name="Pathogen Informatics"/>
        </authorList>
    </citation>
    <scope>NUCLEOTIDE SEQUENCE [LARGE SCALE GENOMIC DNA]</scope>
</reference>
<organism evidence="12">
    <name type="scientific">Hymenolepis diminuta</name>
    <name type="common">Rat tapeworm</name>
    <dbReference type="NCBI Taxonomy" id="6216"/>
    <lineage>
        <taxon>Eukaryota</taxon>
        <taxon>Metazoa</taxon>
        <taxon>Spiralia</taxon>
        <taxon>Lophotrochozoa</taxon>
        <taxon>Platyhelminthes</taxon>
        <taxon>Cestoda</taxon>
        <taxon>Eucestoda</taxon>
        <taxon>Cyclophyllidea</taxon>
        <taxon>Hymenolepididae</taxon>
        <taxon>Hymenolepis</taxon>
    </lineage>
</organism>
<feature type="binding site" evidence="6">
    <location>
        <position position="46"/>
    </location>
    <ligand>
        <name>Na(+)</name>
        <dbReference type="ChEBI" id="CHEBI:29101"/>
        <label>1</label>
    </ligand>
</feature>
<evidence type="ECO:0000256" key="1">
    <source>
        <dbReference type="ARBA" id="ARBA00004141"/>
    </source>
</evidence>
<accession>A0A0R3SVJ9</accession>
<feature type="transmembrane region" description="Helical" evidence="9">
    <location>
        <begin position="331"/>
        <end position="352"/>
    </location>
</feature>
<feature type="binding site" evidence="6">
    <location>
        <position position="39"/>
    </location>
    <ligand>
        <name>Na(+)</name>
        <dbReference type="ChEBI" id="CHEBI:29101"/>
        <label>1</label>
    </ligand>
</feature>
<dbReference type="Pfam" id="PF00209">
    <property type="entry name" value="SNF"/>
    <property type="match status" value="2"/>
</dbReference>
<evidence type="ECO:0000256" key="3">
    <source>
        <dbReference type="ARBA" id="ARBA00022692"/>
    </source>
</evidence>
<feature type="transmembrane region" description="Helical" evidence="9">
    <location>
        <begin position="433"/>
        <end position="458"/>
    </location>
</feature>
<dbReference type="Proteomes" id="UP000274504">
    <property type="component" value="Unassembled WGS sequence"/>
</dbReference>
<feature type="transmembrane region" description="Helical" evidence="9">
    <location>
        <begin position="507"/>
        <end position="526"/>
    </location>
</feature>
<comment type="similarity">
    <text evidence="8">Belongs to the sodium:neurotransmitter symporter (SNF) (TC 2.A.22) family.</text>
</comment>
<comment type="subcellular location">
    <subcellularLocation>
        <location evidence="1">Membrane</location>
        <topology evidence="1">Multi-pass membrane protein</topology>
    </subcellularLocation>
</comment>
<evidence type="ECO:0000256" key="9">
    <source>
        <dbReference type="SAM" id="Phobius"/>
    </source>
</evidence>
<keyword evidence="2 8" id="KW-0813">Transport</keyword>
<name>A0A0R3SVJ9_HYMDI</name>
<gene>
    <name evidence="10" type="ORF">HDID_LOCUS9606</name>
</gene>
<dbReference type="STRING" id="6216.A0A0R3SVJ9"/>
<feature type="transmembrane region" description="Helical" evidence="9">
    <location>
        <begin position="464"/>
        <end position="486"/>
    </location>
</feature>
<dbReference type="PRINTS" id="PR00176">
    <property type="entry name" value="NANEUSMPORT"/>
</dbReference>
<feature type="binding site" evidence="6">
    <location>
        <position position="407"/>
    </location>
    <ligand>
        <name>Na(+)</name>
        <dbReference type="ChEBI" id="CHEBI:29101"/>
        <label>1</label>
    </ligand>
</feature>
<dbReference type="PROSITE" id="PS00754">
    <property type="entry name" value="NA_NEUROTRAN_SYMP_2"/>
    <property type="match status" value="1"/>
</dbReference>
<dbReference type="SUPFAM" id="SSF161070">
    <property type="entry name" value="SNF-like"/>
    <property type="match status" value="1"/>
</dbReference>
<dbReference type="InterPro" id="IPR037272">
    <property type="entry name" value="SNS_sf"/>
</dbReference>
<dbReference type="OrthoDB" id="6581954at2759"/>
<feature type="transmembrane region" description="Helical" evidence="9">
    <location>
        <begin position="223"/>
        <end position="243"/>
    </location>
</feature>
<dbReference type="GO" id="GO:0046872">
    <property type="term" value="F:metal ion binding"/>
    <property type="evidence" value="ECO:0007669"/>
    <property type="project" value="UniProtKB-KW"/>
</dbReference>
<keyword evidence="5 9" id="KW-0472">Membrane</keyword>
<feature type="disulfide bond" evidence="7">
    <location>
        <begin position="144"/>
        <end position="153"/>
    </location>
</feature>
<dbReference type="PANTHER" id="PTHR11616">
    <property type="entry name" value="SODIUM/CHLORIDE DEPENDENT TRANSPORTER"/>
    <property type="match status" value="1"/>
</dbReference>
<dbReference type="PROSITE" id="PS00610">
    <property type="entry name" value="NA_NEUROTRAN_SYMP_1"/>
    <property type="match status" value="1"/>
</dbReference>